<dbReference type="RefSeq" id="WP_017842664.1">
    <property type="nucleotide sequence ID" value="NZ_CP035467.1"/>
</dbReference>
<evidence type="ECO:0000256" key="1">
    <source>
        <dbReference type="ARBA" id="ARBA00004571"/>
    </source>
</evidence>
<organism evidence="10 11">
    <name type="scientific">Methylotuvimicrobium buryatense</name>
    <name type="common">Methylomicrobium buryatense</name>
    <dbReference type="NCBI Taxonomy" id="95641"/>
    <lineage>
        <taxon>Bacteria</taxon>
        <taxon>Pseudomonadati</taxon>
        <taxon>Pseudomonadota</taxon>
        <taxon>Gammaproteobacteria</taxon>
        <taxon>Methylococcales</taxon>
        <taxon>Methylococcaceae</taxon>
        <taxon>Methylotuvimicrobium</taxon>
    </lineage>
</organism>
<keyword evidence="11" id="KW-1185">Reference proteome</keyword>
<dbReference type="GO" id="GO:0009279">
    <property type="term" value="C:cell outer membrane"/>
    <property type="evidence" value="ECO:0007669"/>
    <property type="project" value="UniProtKB-SubCell"/>
</dbReference>
<dbReference type="PANTHER" id="PTHR30069">
    <property type="entry name" value="TONB-DEPENDENT OUTER MEMBRANE RECEPTOR"/>
    <property type="match status" value="1"/>
</dbReference>
<name>A0A4P9UT15_METBY</name>
<keyword evidence="3" id="KW-1134">Transmembrane beta strand</keyword>
<keyword evidence="5" id="KW-0798">TonB box</keyword>
<gene>
    <name evidence="10" type="ORF">EQU24_15805</name>
</gene>
<feature type="domain" description="TonB-dependent receptor-like beta-barrel" evidence="9">
    <location>
        <begin position="234"/>
        <end position="678"/>
    </location>
</feature>
<dbReference type="GO" id="GO:0044718">
    <property type="term" value="P:siderophore transmembrane transport"/>
    <property type="evidence" value="ECO:0007669"/>
    <property type="project" value="TreeGrafter"/>
</dbReference>
<evidence type="ECO:0000256" key="7">
    <source>
        <dbReference type="ARBA" id="ARBA00023237"/>
    </source>
</evidence>
<keyword evidence="2" id="KW-0813">Transport</keyword>
<dbReference type="STRING" id="675511.GCA_000341735_04294"/>
<dbReference type="InterPro" id="IPR039426">
    <property type="entry name" value="TonB-dep_rcpt-like"/>
</dbReference>
<dbReference type="AlphaFoldDB" id="A0A4P9UT15"/>
<keyword evidence="6" id="KW-0472">Membrane</keyword>
<evidence type="ECO:0000256" key="3">
    <source>
        <dbReference type="ARBA" id="ARBA00022452"/>
    </source>
</evidence>
<dbReference type="Pfam" id="PF00593">
    <property type="entry name" value="TonB_dep_Rec_b-barrel"/>
    <property type="match status" value="1"/>
</dbReference>
<dbReference type="Gene3D" id="2.40.170.20">
    <property type="entry name" value="TonB-dependent receptor, beta-barrel domain"/>
    <property type="match status" value="1"/>
</dbReference>
<evidence type="ECO:0000256" key="6">
    <source>
        <dbReference type="ARBA" id="ARBA00023136"/>
    </source>
</evidence>
<evidence type="ECO:0000256" key="8">
    <source>
        <dbReference type="SAM" id="SignalP"/>
    </source>
</evidence>
<dbReference type="Proteomes" id="UP000305881">
    <property type="component" value="Chromosome"/>
</dbReference>
<dbReference type="InterPro" id="IPR036942">
    <property type="entry name" value="Beta-barrel_TonB_sf"/>
</dbReference>
<dbReference type="InterPro" id="IPR037066">
    <property type="entry name" value="Plug_dom_sf"/>
</dbReference>
<keyword evidence="10" id="KW-0675">Receptor</keyword>
<evidence type="ECO:0000256" key="5">
    <source>
        <dbReference type="ARBA" id="ARBA00023077"/>
    </source>
</evidence>
<accession>A0A4P9UT15</accession>
<evidence type="ECO:0000313" key="11">
    <source>
        <dbReference type="Proteomes" id="UP000305881"/>
    </source>
</evidence>
<dbReference type="InterPro" id="IPR000531">
    <property type="entry name" value="Beta-barrel_TonB"/>
</dbReference>
<evidence type="ECO:0000256" key="2">
    <source>
        <dbReference type="ARBA" id="ARBA00022448"/>
    </source>
</evidence>
<dbReference type="OrthoDB" id="5332150at2"/>
<keyword evidence="7" id="KW-0998">Cell outer membrane</keyword>
<comment type="subcellular location">
    <subcellularLocation>
        <location evidence="1">Cell outer membrane</location>
        <topology evidence="1">Multi-pass membrane protein</topology>
    </subcellularLocation>
</comment>
<dbReference type="GO" id="GO:0015344">
    <property type="term" value="F:siderophore uptake transmembrane transporter activity"/>
    <property type="evidence" value="ECO:0007669"/>
    <property type="project" value="TreeGrafter"/>
</dbReference>
<dbReference type="PANTHER" id="PTHR30069:SF49">
    <property type="entry name" value="OUTER MEMBRANE PROTEIN C"/>
    <property type="match status" value="1"/>
</dbReference>
<evidence type="ECO:0000313" key="10">
    <source>
        <dbReference type="EMBL" id="QCW83541.1"/>
    </source>
</evidence>
<reference evidence="11" key="1">
    <citation type="journal article" date="2019" name="J. Bacteriol.">
        <title>A Mutagenic Screen Identifies a TonB-Dependent Receptor Required for the Lanthanide Metal Switch in the Type I Methanotroph 'Methylotuvimicrobium buryatense' 5GB1C.</title>
        <authorList>
            <person name="Groom J.D."/>
            <person name="Ford S.M."/>
            <person name="Pesesky M.W."/>
            <person name="Lidstrom M.E."/>
        </authorList>
    </citation>
    <scope>NUCLEOTIDE SEQUENCE [LARGE SCALE GENOMIC DNA]</scope>
    <source>
        <strain evidence="11">5GB1C</strain>
    </source>
</reference>
<dbReference type="EMBL" id="CP035467">
    <property type="protein sequence ID" value="QCW83541.1"/>
    <property type="molecule type" value="Genomic_DNA"/>
</dbReference>
<keyword evidence="4" id="KW-0812">Transmembrane</keyword>
<feature type="chain" id="PRO_5020271139" evidence="8">
    <location>
        <begin position="27"/>
        <end position="722"/>
    </location>
</feature>
<feature type="signal peptide" evidence="8">
    <location>
        <begin position="1"/>
        <end position="26"/>
    </location>
</feature>
<dbReference type="SUPFAM" id="SSF56935">
    <property type="entry name" value="Porins"/>
    <property type="match status" value="1"/>
</dbReference>
<sequence>MKFKKSISANLIAIPITLLASQPLIAQEAEKDEEKQPKKETVELERMEIRGEIIRPNMTGVLPEQGGINDAAHLLMRVPGGNVNGLGPLSGIAQYRGLFGDRVNVDFKGMNYKPACTNSMDAPLSHVPAAMTSLLKVYRGIAPVSSGIETIGGAIVQETKRPEFTEDGELYDWTGKFSAGYNSANDGWYGALYNGVATANHRLHAYGSKEFGNDFRYPGGKNVPTRHDREAAEVGYGFRYEEHVVDVDFNYNHTRPTGTPALPMDIILSEGGILTTSYSGRINDVVGIKAAYNYQDIRHTMNNFSLRRPPVTGKRLSTNEADGFGYRLAIDFPLLSGLMTVGADGDNANHDALVTNPDVPDFFIQNFYGAERDRYGFFAEWNVSPVQDWTVELGARVNHIEMNSRNISTSMTSIPNPVMRGHWQTIVNDFNNQSREKTDFNYDLTGIIRHNLTDELEVELGFARKTRSPSYQERYLWAPFEATGGLADGYRYIGDLNVSPEKSYQGELGITWRKGSFYFAPRAFYRYVDDYIQGVRATNASAIAISNAQDAAAGIPPAQRMPLLQYANIDAILYGTDVEAGFRLMDNWRVDGIISYVKGDRADADDNLYRIAPLNGLVSLFYDDERWSLGTEVVGYWRQGDVSKFNEEPKTSGYALWNIRGQAELYKGLQVGAGVENLLDKEYRVHLNGLNRAANNIENGTNIGDRLPGIGRNVYVTLSYEW</sequence>
<evidence type="ECO:0000259" key="9">
    <source>
        <dbReference type="Pfam" id="PF00593"/>
    </source>
</evidence>
<proteinExistence type="predicted"/>
<evidence type="ECO:0000256" key="4">
    <source>
        <dbReference type="ARBA" id="ARBA00022692"/>
    </source>
</evidence>
<dbReference type="Gene3D" id="2.170.130.10">
    <property type="entry name" value="TonB-dependent receptor, plug domain"/>
    <property type="match status" value="1"/>
</dbReference>
<keyword evidence="8" id="KW-0732">Signal</keyword>
<protein>
    <submittedName>
        <fullName evidence="10">TonB-dependent receptor</fullName>
    </submittedName>
</protein>
<dbReference type="KEGG" id="mbur:EQU24_15805"/>